<evidence type="ECO:0008006" key="4">
    <source>
        <dbReference type="Google" id="ProtNLM"/>
    </source>
</evidence>
<dbReference type="STRING" id="104663.SAMN04488121_10654"/>
<feature type="signal peptide" evidence="1">
    <location>
        <begin position="1"/>
        <end position="16"/>
    </location>
</feature>
<dbReference type="EMBL" id="FNBN01000006">
    <property type="protein sequence ID" value="SDG72832.1"/>
    <property type="molecule type" value="Genomic_DNA"/>
</dbReference>
<dbReference type="AlphaFoldDB" id="A0A1G7WLP1"/>
<name>A0A1G7WLP1_CHIFI</name>
<sequence>MYKRLLLICFTLSILAACQKSDESVFSAPPDTRLNDTLKKYGDILVAAPHGWKGLVYPKGLENGVFSFFFKFDAANRVKMYADFDSASAVTSMEGSYRLKALQQPCLLFDTYSYIHLLSDPDAAVNGGVYGEGLSSDFEFSIEGMNGDTILLKGRYHNSKAVLIKATEGEEAAYGAEKTNRLIDKIDTYLTYFKRFTTGSSNYDVAFDILNRSATFSWIDENGESHVVTTGFYYTPAGVGFSPTVNLGAVTLTAFDNISWSAATTTLSFTVNGNTGTIKETAKPLVIDRDAPNAWWQQQVDAGAYWVTLQGFHVDGVDDAYGITKLPNYSFTVFYPQFGTSDNVVYDLLGFVTRVDGEQYIEYGPAFKAPTYKADGRIVFPYLGILGELPEGETAVTNTIIKLTDSNGYYLVKTSEGYDMVSAKDGKSWISWF</sequence>
<dbReference type="Proteomes" id="UP000199045">
    <property type="component" value="Unassembled WGS sequence"/>
</dbReference>
<evidence type="ECO:0000313" key="3">
    <source>
        <dbReference type="Proteomes" id="UP000199045"/>
    </source>
</evidence>
<dbReference type="Pfam" id="PF14135">
    <property type="entry name" value="DUF4302"/>
    <property type="match status" value="1"/>
</dbReference>
<evidence type="ECO:0000256" key="1">
    <source>
        <dbReference type="SAM" id="SignalP"/>
    </source>
</evidence>
<dbReference type="PROSITE" id="PS51257">
    <property type="entry name" value="PROKAR_LIPOPROTEIN"/>
    <property type="match status" value="1"/>
</dbReference>
<feature type="chain" id="PRO_5011672539" description="DUF4302 domain-containing protein" evidence="1">
    <location>
        <begin position="17"/>
        <end position="433"/>
    </location>
</feature>
<accession>A0A1G7WLP1</accession>
<organism evidence="2 3">
    <name type="scientific">Chitinophaga filiformis</name>
    <name type="common">Myxococcus filiformis</name>
    <name type="synonym">Flexibacter filiformis</name>
    <dbReference type="NCBI Taxonomy" id="104663"/>
    <lineage>
        <taxon>Bacteria</taxon>
        <taxon>Pseudomonadati</taxon>
        <taxon>Bacteroidota</taxon>
        <taxon>Chitinophagia</taxon>
        <taxon>Chitinophagales</taxon>
        <taxon>Chitinophagaceae</taxon>
        <taxon>Chitinophaga</taxon>
    </lineage>
</organism>
<protein>
    <recommendedName>
        <fullName evidence="4">DUF4302 domain-containing protein</fullName>
    </recommendedName>
</protein>
<dbReference type="RefSeq" id="WP_089835138.1">
    <property type="nucleotide sequence ID" value="NZ_FNBN01000006.1"/>
</dbReference>
<reference evidence="2 3" key="1">
    <citation type="submission" date="2016-10" db="EMBL/GenBank/DDBJ databases">
        <authorList>
            <person name="de Groot N.N."/>
        </authorList>
    </citation>
    <scope>NUCLEOTIDE SEQUENCE [LARGE SCALE GENOMIC DNA]</scope>
    <source>
        <strain evidence="2 3">DSM 527</strain>
    </source>
</reference>
<evidence type="ECO:0000313" key="2">
    <source>
        <dbReference type="EMBL" id="SDG72832.1"/>
    </source>
</evidence>
<gene>
    <name evidence="2" type="ORF">SAMN04488121_10654</name>
</gene>
<dbReference type="OrthoDB" id="707849at2"/>
<dbReference type="InterPro" id="IPR025396">
    <property type="entry name" value="DUF4302"/>
</dbReference>
<keyword evidence="1" id="KW-0732">Signal</keyword>
<proteinExistence type="predicted"/>